<keyword evidence="12" id="KW-1185">Reference proteome</keyword>
<dbReference type="PRINTS" id="PR00371">
    <property type="entry name" value="FPNCR"/>
</dbReference>
<dbReference type="AlphaFoldDB" id="A0A9X3C0R2"/>
<name>A0A9X3C0R2_9FLAO</name>
<evidence type="ECO:0000313" key="11">
    <source>
        <dbReference type="EMBL" id="MCV9931286.1"/>
    </source>
</evidence>
<organism evidence="11 12">
    <name type="scientific">Flavobacterium frigoritolerans</name>
    <dbReference type="NCBI Taxonomy" id="2987686"/>
    <lineage>
        <taxon>Bacteria</taxon>
        <taxon>Pseudomonadati</taxon>
        <taxon>Bacteroidota</taxon>
        <taxon>Flavobacteriia</taxon>
        <taxon>Flavobacteriales</taxon>
        <taxon>Flavobacteriaceae</taxon>
        <taxon>Flavobacterium</taxon>
    </lineage>
</organism>
<keyword evidence="7" id="KW-0408">Iron</keyword>
<dbReference type="PRINTS" id="PR00410">
    <property type="entry name" value="PHEHYDRXLASE"/>
</dbReference>
<dbReference type="GO" id="GO:0051537">
    <property type="term" value="F:2 iron, 2 sulfur cluster binding"/>
    <property type="evidence" value="ECO:0007669"/>
    <property type="project" value="UniProtKB-KW"/>
</dbReference>
<dbReference type="InterPro" id="IPR001433">
    <property type="entry name" value="OxRdtase_FAD/NAD-bd"/>
</dbReference>
<dbReference type="PROSITE" id="PS51384">
    <property type="entry name" value="FAD_FR"/>
    <property type="match status" value="1"/>
</dbReference>
<proteinExistence type="predicted"/>
<evidence type="ECO:0000313" key="12">
    <source>
        <dbReference type="Proteomes" id="UP001151133"/>
    </source>
</evidence>
<feature type="domain" description="2Fe-2S ferredoxin-type" evidence="9">
    <location>
        <begin position="256"/>
        <end position="342"/>
    </location>
</feature>
<dbReference type="PROSITE" id="PS51085">
    <property type="entry name" value="2FE2S_FER_2"/>
    <property type="match status" value="1"/>
</dbReference>
<gene>
    <name evidence="11" type="ORF">OIU80_03250</name>
</gene>
<dbReference type="CDD" id="cd00207">
    <property type="entry name" value="fer2"/>
    <property type="match status" value="1"/>
</dbReference>
<dbReference type="PANTHER" id="PTHR47354">
    <property type="entry name" value="NADH OXIDOREDUCTASE HCR"/>
    <property type="match status" value="1"/>
</dbReference>
<keyword evidence="3" id="KW-0001">2Fe-2S</keyword>
<dbReference type="SUPFAM" id="SSF52343">
    <property type="entry name" value="Ferredoxin reductase-like, C-terminal NADP-linked domain"/>
    <property type="match status" value="1"/>
</dbReference>
<evidence type="ECO:0000256" key="3">
    <source>
        <dbReference type="ARBA" id="ARBA00022714"/>
    </source>
</evidence>
<dbReference type="InterPro" id="IPR001041">
    <property type="entry name" value="2Fe-2S_ferredoxin-type"/>
</dbReference>
<dbReference type="Pfam" id="PF00175">
    <property type="entry name" value="NAD_binding_1"/>
    <property type="match status" value="1"/>
</dbReference>
<feature type="domain" description="FAD-binding FR-type" evidence="10">
    <location>
        <begin position="1"/>
        <end position="104"/>
    </location>
</feature>
<dbReference type="CDD" id="cd06214">
    <property type="entry name" value="PA_degradation_oxidoreductase_like"/>
    <property type="match status" value="1"/>
</dbReference>
<accession>A0A9X3C0R2</accession>
<evidence type="ECO:0000256" key="4">
    <source>
        <dbReference type="ARBA" id="ARBA00022723"/>
    </source>
</evidence>
<protein>
    <submittedName>
        <fullName evidence="11">Ferredoxin--NADP reductase</fullName>
    </submittedName>
</protein>
<dbReference type="InterPro" id="IPR039261">
    <property type="entry name" value="FNR_nucleotide-bd"/>
</dbReference>
<evidence type="ECO:0000256" key="1">
    <source>
        <dbReference type="ARBA" id="ARBA00001974"/>
    </source>
</evidence>
<evidence type="ECO:0000259" key="10">
    <source>
        <dbReference type="PROSITE" id="PS51384"/>
    </source>
</evidence>
<dbReference type="InterPro" id="IPR008333">
    <property type="entry name" value="Cbr1-like_FAD-bd_dom"/>
</dbReference>
<evidence type="ECO:0000256" key="5">
    <source>
        <dbReference type="ARBA" id="ARBA00022827"/>
    </source>
</evidence>
<dbReference type="SUPFAM" id="SSF54292">
    <property type="entry name" value="2Fe-2S ferredoxin-like"/>
    <property type="match status" value="1"/>
</dbReference>
<dbReference type="PANTHER" id="PTHR47354:SF8">
    <property type="entry name" value="1,2-PHENYLACETYL-COA EPOXIDASE, SUBUNIT E"/>
    <property type="match status" value="1"/>
</dbReference>
<comment type="caution">
    <text evidence="11">The sequence shown here is derived from an EMBL/GenBank/DDBJ whole genome shotgun (WGS) entry which is preliminary data.</text>
</comment>
<keyword evidence="6" id="KW-0560">Oxidoreductase</keyword>
<dbReference type="InterPro" id="IPR001709">
    <property type="entry name" value="Flavoprot_Pyr_Nucl_cyt_Rdtase"/>
</dbReference>
<evidence type="ECO:0000259" key="9">
    <source>
        <dbReference type="PROSITE" id="PS51085"/>
    </source>
</evidence>
<reference evidence="11" key="1">
    <citation type="submission" date="2022-10" db="EMBL/GenBank/DDBJ databases">
        <title>Two novel species of Flavobacterium.</title>
        <authorList>
            <person name="Liu Q."/>
            <person name="Xin Y.-H."/>
        </authorList>
    </citation>
    <scope>NUCLEOTIDE SEQUENCE</scope>
    <source>
        <strain evidence="11">LS1R47</strain>
    </source>
</reference>
<evidence type="ECO:0000256" key="2">
    <source>
        <dbReference type="ARBA" id="ARBA00022630"/>
    </source>
</evidence>
<comment type="cofactor">
    <cofactor evidence="1">
        <name>FAD</name>
        <dbReference type="ChEBI" id="CHEBI:57692"/>
    </cofactor>
</comment>
<dbReference type="Gene3D" id="2.40.30.10">
    <property type="entry name" value="Translation factors"/>
    <property type="match status" value="1"/>
</dbReference>
<dbReference type="GO" id="GO:0046872">
    <property type="term" value="F:metal ion binding"/>
    <property type="evidence" value="ECO:0007669"/>
    <property type="project" value="UniProtKB-KW"/>
</dbReference>
<evidence type="ECO:0000256" key="6">
    <source>
        <dbReference type="ARBA" id="ARBA00023002"/>
    </source>
</evidence>
<keyword evidence="2" id="KW-0285">Flavoprotein</keyword>
<dbReference type="GO" id="GO:0016491">
    <property type="term" value="F:oxidoreductase activity"/>
    <property type="evidence" value="ECO:0007669"/>
    <property type="project" value="UniProtKB-KW"/>
</dbReference>
<dbReference type="InterPro" id="IPR036010">
    <property type="entry name" value="2Fe-2S_ferredoxin-like_sf"/>
</dbReference>
<keyword evidence="5" id="KW-0274">FAD</keyword>
<evidence type="ECO:0000256" key="8">
    <source>
        <dbReference type="ARBA" id="ARBA00023014"/>
    </source>
</evidence>
<keyword evidence="4" id="KW-0479">Metal-binding</keyword>
<dbReference type="Gene3D" id="3.40.50.80">
    <property type="entry name" value="Nucleotide-binding domain of ferredoxin-NADP reductase (FNR) module"/>
    <property type="match status" value="1"/>
</dbReference>
<dbReference type="Gene3D" id="3.10.20.30">
    <property type="match status" value="1"/>
</dbReference>
<evidence type="ECO:0000256" key="7">
    <source>
        <dbReference type="ARBA" id="ARBA00023004"/>
    </source>
</evidence>
<dbReference type="InterPro" id="IPR017927">
    <property type="entry name" value="FAD-bd_FR_type"/>
</dbReference>
<dbReference type="SUPFAM" id="SSF63380">
    <property type="entry name" value="Riboflavin synthase domain-like"/>
    <property type="match status" value="1"/>
</dbReference>
<dbReference type="EMBL" id="JAOZEV010000002">
    <property type="protein sequence ID" value="MCV9931286.1"/>
    <property type="molecule type" value="Genomic_DNA"/>
</dbReference>
<dbReference type="InterPro" id="IPR012675">
    <property type="entry name" value="Beta-grasp_dom_sf"/>
</dbReference>
<sequence length="342" mass="39307">MKNYTLKVLEVRKETIDTVTLCFKQPGLKKIKYLAGQYLTLQFRINGRRYIRPYSFSSTPSVDSTLNVTVKRVSGGIVSNYINDTIRVDDVIEVQQPLGDFIFDENQLMKSVVFWGVGSGITPLFSIIKELLTNQSLINVYLIYGNKLNSSVIFKSQLEELKKTYSKRFKVWNFYSREEFFEENTHNHRGRIHSDFIEKLMRDVENPSKHFICGPKDLKNTVKETLLNLGFLEDNILSEEFELVKNPEDFIGVETQKITLKFESKVIDLDVLKGKSVLEAALDVDVELPYSCQIGNCNTCKAVLKSGEMKMIGLNKLRKDLNENEYLLCCSYPLTKNVSVEI</sequence>
<dbReference type="InterPro" id="IPR050415">
    <property type="entry name" value="MRET"/>
</dbReference>
<keyword evidence="8" id="KW-0411">Iron-sulfur</keyword>
<dbReference type="GO" id="GO:0050660">
    <property type="term" value="F:flavin adenine dinucleotide binding"/>
    <property type="evidence" value="ECO:0007669"/>
    <property type="project" value="TreeGrafter"/>
</dbReference>
<dbReference type="Pfam" id="PF00970">
    <property type="entry name" value="FAD_binding_6"/>
    <property type="match status" value="1"/>
</dbReference>
<dbReference type="RefSeq" id="WP_264285652.1">
    <property type="nucleotide sequence ID" value="NZ_JAOZEV010000002.1"/>
</dbReference>
<dbReference type="Pfam" id="PF00111">
    <property type="entry name" value="Fer2"/>
    <property type="match status" value="1"/>
</dbReference>
<dbReference type="InterPro" id="IPR017938">
    <property type="entry name" value="Riboflavin_synthase-like_b-brl"/>
</dbReference>
<dbReference type="Proteomes" id="UP001151133">
    <property type="component" value="Unassembled WGS sequence"/>
</dbReference>